<keyword evidence="13" id="KW-1185">Reference proteome</keyword>
<dbReference type="SUPFAM" id="SSF50978">
    <property type="entry name" value="WD40 repeat-like"/>
    <property type="match status" value="1"/>
</dbReference>
<dbReference type="GO" id="GO:0006281">
    <property type="term" value="P:DNA repair"/>
    <property type="evidence" value="ECO:0007669"/>
    <property type="project" value="UniProtKB-KW"/>
</dbReference>
<evidence type="ECO:0000256" key="3">
    <source>
        <dbReference type="ARBA" id="ARBA00022574"/>
    </source>
</evidence>
<feature type="compositionally biased region" description="Low complexity" evidence="10">
    <location>
        <begin position="241"/>
        <end position="253"/>
    </location>
</feature>
<evidence type="ECO:0000256" key="10">
    <source>
        <dbReference type="SAM" id="MobiDB-lite"/>
    </source>
</evidence>
<comment type="subcellular location">
    <subcellularLocation>
        <location evidence="1">Nucleus</location>
    </subcellularLocation>
</comment>
<comment type="caution">
    <text evidence="12">The sequence shown here is derived from an EMBL/GenBank/DDBJ whole genome shotgun (WGS) entry which is preliminary data.</text>
</comment>
<keyword evidence="4" id="KW-0677">Repeat</keyword>
<feature type="compositionally biased region" description="Low complexity" evidence="10">
    <location>
        <begin position="546"/>
        <end position="596"/>
    </location>
</feature>
<feature type="repeat" description="WD" evidence="9">
    <location>
        <begin position="119"/>
        <end position="160"/>
    </location>
</feature>
<dbReference type="InterPro" id="IPR036322">
    <property type="entry name" value="WD40_repeat_dom_sf"/>
</dbReference>
<feature type="compositionally biased region" description="Pro residues" evidence="10">
    <location>
        <begin position="414"/>
        <end position="429"/>
    </location>
</feature>
<dbReference type="InterPro" id="IPR045145">
    <property type="entry name" value="PTHR15271"/>
</dbReference>
<dbReference type="GO" id="GO:0006335">
    <property type="term" value="P:DNA replication-dependent chromatin assembly"/>
    <property type="evidence" value="ECO:0007669"/>
    <property type="project" value="InterPro"/>
</dbReference>
<evidence type="ECO:0000313" key="12">
    <source>
        <dbReference type="EMBL" id="MDI1491082.1"/>
    </source>
</evidence>
<keyword evidence="6" id="KW-0156">Chromatin regulator</keyword>
<dbReference type="SMART" id="SM00320">
    <property type="entry name" value="WD40"/>
    <property type="match status" value="5"/>
</dbReference>
<keyword evidence="3 9" id="KW-0853">WD repeat</keyword>
<keyword evidence="8" id="KW-0539">Nucleus</keyword>
<evidence type="ECO:0000313" key="13">
    <source>
        <dbReference type="Proteomes" id="UP001161017"/>
    </source>
</evidence>
<evidence type="ECO:0000256" key="7">
    <source>
        <dbReference type="ARBA" id="ARBA00023204"/>
    </source>
</evidence>
<feature type="region of interest" description="Disordered" evidence="10">
    <location>
        <begin position="208"/>
        <end position="279"/>
    </location>
</feature>
<dbReference type="GO" id="GO:0006334">
    <property type="term" value="P:nucleosome assembly"/>
    <property type="evidence" value="ECO:0007669"/>
    <property type="project" value="TreeGrafter"/>
</dbReference>
<protein>
    <submittedName>
        <fullName evidence="12">Chromatin assembly factor 1 subunit</fullName>
    </submittedName>
</protein>
<dbReference type="GO" id="GO:0005634">
    <property type="term" value="C:nucleus"/>
    <property type="evidence" value="ECO:0007669"/>
    <property type="project" value="UniProtKB-SubCell"/>
</dbReference>
<dbReference type="FunFam" id="2.130.10.10:FF:000461">
    <property type="entry name" value="Chromatin assembly factor 1 subunit B"/>
    <property type="match status" value="1"/>
</dbReference>
<feature type="compositionally biased region" description="Low complexity" evidence="10">
    <location>
        <begin position="655"/>
        <end position="668"/>
    </location>
</feature>
<dbReference type="GO" id="GO:0033186">
    <property type="term" value="C:CAF-1 complex"/>
    <property type="evidence" value="ECO:0007669"/>
    <property type="project" value="TreeGrafter"/>
</dbReference>
<gene>
    <name evidence="12" type="primary">CAC2</name>
    <name evidence="12" type="ORF">OHK93_002288</name>
</gene>
<evidence type="ECO:0000256" key="2">
    <source>
        <dbReference type="ARBA" id="ARBA00007306"/>
    </source>
</evidence>
<dbReference type="PROSITE" id="PS50082">
    <property type="entry name" value="WD_REPEATS_2"/>
    <property type="match status" value="4"/>
</dbReference>
<feature type="region of interest" description="Disordered" evidence="10">
    <location>
        <begin position="402"/>
        <end position="450"/>
    </location>
</feature>
<feature type="repeat" description="WD" evidence="9">
    <location>
        <begin position="161"/>
        <end position="202"/>
    </location>
</feature>
<feature type="compositionally biased region" description="Low complexity" evidence="10">
    <location>
        <begin position="606"/>
        <end position="617"/>
    </location>
</feature>
<feature type="domain" description="CAF1B/HIR1 beta-propeller" evidence="11">
    <location>
        <begin position="6"/>
        <end position="205"/>
    </location>
</feature>
<dbReference type="InterPro" id="IPR055410">
    <property type="entry name" value="Beta-prop_CAF1B_HIR1"/>
</dbReference>
<dbReference type="PROSITE" id="PS50294">
    <property type="entry name" value="WD_REPEATS_REGION"/>
    <property type="match status" value="1"/>
</dbReference>
<feature type="compositionally biased region" description="Polar residues" evidence="10">
    <location>
        <begin position="618"/>
        <end position="630"/>
    </location>
</feature>
<name>A0AA43QR90_9LECA</name>
<feature type="domain" description="CAF1B/HIR1 beta-propeller" evidence="11">
    <location>
        <begin position="454"/>
        <end position="528"/>
    </location>
</feature>
<sequence>MKASPLLVSWHNDNAPIYSTHFEPHGKGRLATAGGDNNVRLWRIDKEGEGRTVTYLTTLIKHTQAVNVVRFAPRGEMLASAGDDGNILLWIPSETHSLAPGFGEEALEDKETWRIKHMCRSSGSEIYDLAWSPDGVFFITGSMDNIARVYNAQTGQMVRQIAEHNHYVQGVAWDPLNEFLATQSSDRACHIYSLKSKDGQFTLNQHNKVTKMDLPGRRISSSSPAPQETSLRPTLQDTLHAPAPASPAVIPSMPGTPTSLNPMNPPTTHSRRSSFGSSPAIGAGIRNAGIYANETYTSFFRRLTFAPDGSLLFTPAGQYKSPNGSEGSKGADEIVNTVYIYTRAGLNKPPIAHLPGHKKASIAVRCSPNFYTLRTTPKAPTNITIDTSSSEDAIPALPDPILPSKAPATHSAMEPPPPAPVPSPAPAPSPVEAIRPTSSPMPVEKDAGQGSINSSSSAFALPYRIVYAVATQDSVLVYDTQQQTPLIVVSNLHYATFTDLTWSGDGLTLIMSSSDGFCSNLAFSPGELGQTYVGQVPTLHHPIPAPISTTAPASTTTSAGPTPIPTPTASSMPAAFERQATPASAPVSAPSPAAAAAPPPPSPTRSNSISSMTTESSQPVISNPTPTMGSVPSLAAANPSFNGLPWTTPPQTPMSGVSRPSSVSGSVLGKRDTSESEKEDKHQVPKKRRVAPTLVTPDEPGAGRS</sequence>
<evidence type="ECO:0000259" key="11">
    <source>
        <dbReference type="Pfam" id="PF24105"/>
    </source>
</evidence>
<dbReference type="EMBL" id="JAPUFD010000013">
    <property type="protein sequence ID" value="MDI1491082.1"/>
    <property type="molecule type" value="Genomic_DNA"/>
</dbReference>
<evidence type="ECO:0000256" key="5">
    <source>
        <dbReference type="ARBA" id="ARBA00022763"/>
    </source>
</evidence>
<evidence type="ECO:0000256" key="9">
    <source>
        <dbReference type="PROSITE-ProRule" id="PRU00221"/>
    </source>
</evidence>
<feature type="repeat" description="WD" evidence="9">
    <location>
        <begin position="59"/>
        <end position="90"/>
    </location>
</feature>
<evidence type="ECO:0000256" key="4">
    <source>
        <dbReference type="ARBA" id="ARBA00022737"/>
    </source>
</evidence>
<evidence type="ECO:0000256" key="8">
    <source>
        <dbReference type="ARBA" id="ARBA00023242"/>
    </source>
</evidence>
<feature type="repeat" description="WD" evidence="9">
    <location>
        <begin position="10"/>
        <end position="52"/>
    </location>
</feature>
<dbReference type="AlphaFoldDB" id="A0AA43QR90"/>
<dbReference type="Gene3D" id="2.130.10.10">
    <property type="entry name" value="YVTN repeat-like/Quinoprotein amine dehydrogenase"/>
    <property type="match status" value="2"/>
</dbReference>
<evidence type="ECO:0000256" key="1">
    <source>
        <dbReference type="ARBA" id="ARBA00004123"/>
    </source>
</evidence>
<accession>A0AA43QR90</accession>
<keyword evidence="7" id="KW-0234">DNA repair</keyword>
<feature type="compositionally biased region" description="Basic and acidic residues" evidence="10">
    <location>
        <begin position="669"/>
        <end position="683"/>
    </location>
</feature>
<reference evidence="12" key="1">
    <citation type="journal article" date="2023" name="Genome Biol. Evol.">
        <title>First Whole Genome Sequence and Flow Cytometry Genome Size Data for the Lichen-Forming Fungus Ramalina farinacea (Ascomycota).</title>
        <authorList>
            <person name="Llewellyn T."/>
            <person name="Mian S."/>
            <person name="Hill R."/>
            <person name="Leitch I.J."/>
            <person name="Gaya E."/>
        </authorList>
    </citation>
    <scope>NUCLEOTIDE SEQUENCE</scope>
    <source>
        <strain evidence="12">LIQ254RAFAR</strain>
    </source>
</reference>
<dbReference type="InterPro" id="IPR015943">
    <property type="entry name" value="WD40/YVTN_repeat-like_dom_sf"/>
</dbReference>
<dbReference type="Pfam" id="PF24105">
    <property type="entry name" value="Beta-prop_CAF1B_HIR1"/>
    <property type="match status" value="2"/>
</dbReference>
<feature type="compositionally biased region" description="Polar residues" evidence="10">
    <location>
        <begin position="255"/>
        <end position="277"/>
    </location>
</feature>
<organism evidence="12 13">
    <name type="scientific">Ramalina farinacea</name>
    <dbReference type="NCBI Taxonomy" id="258253"/>
    <lineage>
        <taxon>Eukaryota</taxon>
        <taxon>Fungi</taxon>
        <taxon>Dikarya</taxon>
        <taxon>Ascomycota</taxon>
        <taxon>Pezizomycotina</taxon>
        <taxon>Lecanoromycetes</taxon>
        <taxon>OSLEUM clade</taxon>
        <taxon>Lecanoromycetidae</taxon>
        <taxon>Lecanorales</taxon>
        <taxon>Lecanorineae</taxon>
        <taxon>Ramalinaceae</taxon>
        <taxon>Ramalina</taxon>
    </lineage>
</organism>
<proteinExistence type="inferred from homology"/>
<evidence type="ECO:0000256" key="6">
    <source>
        <dbReference type="ARBA" id="ARBA00022853"/>
    </source>
</evidence>
<dbReference type="InterPro" id="IPR001680">
    <property type="entry name" value="WD40_rpt"/>
</dbReference>
<keyword evidence="5" id="KW-0227">DNA damage</keyword>
<dbReference type="PANTHER" id="PTHR15271">
    <property type="entry name" value="CHROMATIN ASSEMBLY FACTOR 1 SUBUNIT B"/>
    <property type="match status" value="1"/>
</dbReference>
<feature type="region of interest" description="Disordered" evidence="10">
    <location>
        <begin position="543"/>
        <end position="705"/>
    </location>
</feature>
<feature type="compositionally biased region" description="Polar residues" evidence="10">
    <location>
        <begin position="219"/>
        <end position="237"/>
    </location>
</feature>
<dbReference type="PANTHER" id="PTHR15271:SF4">
    <property type="entry name" value="CHROMATIN ASSEMBLY FACTOR 1 SUBUNIT B"/>
    <property type="match status" value="1"/>
</dbReference>
<comment type="similarity">
    <text evidence="2">Belongs to the WD repeat HIR1 family.</text>
</comment>
<dbReference type="Proteomes" id="UP001161017">
    <property type="component" value="Unassembled WGS sequence"/>
</dbReference>